<proteinExistence type="predicted"/>
<evidence type="ECO:0000256" key="1">
    <source>
        <dbReference type="SAM" id="MobiDB-lite"/>
    </source>
</evidence>
<dbReference type="AlphaFoldDB" id="A0A6G1GY50"/>
<evidence type="ECO:0000313" key="2">
    <source>
        <dbReference type="EMBL" id="KAF1985658.1"/>
    </source>
</evidence>
<dbReference type="EMBL" id="ML977161">
    <property type="protein sequence ID" value="KAF1985658.1"/>
    <property type="molecule type" value="Genomic_DNA"/>
</dbReference>
<accession>A0A6G1GY50</accession>
<protein>
    <submittedName>
        <fullName evidence="2">Uncharacterized protein</fullName>
    </submittedName>
</protein>
<name>A0A6G1GY50_9PEZI</name>
<organism evidence="2 3">
    <name type="scientific">Aulographum hederae CBS 113979</name>
    <dbReference type="NCBI Taxonomy" id="1176131"/>
    <lineage>
        <taxon>Eukaryota</taxon>
        <taxon>Fungi</taxon>
        <taxon>Dikarya</taxon>
        <taxon>Ascomycota</taxon>
        <taxon>Pezizomycotina</taxon>
        <taxon>Dothideomycetes</taxon>
        <taxon>Pleosporomycetidae</taxon>
        <taxon>Aulographales</taxon>
        <taxon>Aulographaceae</taxon>
    </lineage>
</organism>
<sequence length="262" mass="29803">MDLHIPNSHHTCYPAGTSNSTSRVVKPPIITAFHKAFCLLGSHYVPIRRAVAMVTLISISHTPPTHTTNSIPQPRMNVLRKLMRLPTYTSSPSTKNNSKILRRSSQSLRILPETDLSPVASYLLRFADSFFLDFPSVPEWHYSFHLLRPTGSSPVYSKADEHLFFFKETQMMPARSPSEIQQTRLSTLDSFPLSLPNPLHMRLNGITQFLWVNPFFSVFPKAAMYQILQIGMVSRLHWFVFRNALMLVLDEAGAKSSVPFFL</sequence>
<feature type="region of interest" description="Disordered" evidence="1">
    <location>
        <begin position="1"/>
        <end position="21"/>
    </location>
</feature>
<dbReference type="Proteomes" id="UP000800041">
    <property type="component" value="Unassembled WGS sequence"/>
</dbReference>
<reference evidence="2" key="1">
    <citation type="journal article" date="2020" name="Stud. Mycol.">
        <title>101 Dothideomycetes genomes: a test case for predicting lifestyles and emergence of pathogens.</title>
        <authorList>
            <person name="Haridas S."/>
            <person name="Albert R."/>
            <person name="Binder M."/>
            <person name="Bloem J."/>
            <person name="Labutti K."/>
            <person name="Salamov A."/>
            <person name="Andreopoulos B."/>
            <person name="Baker S."/>
            <person name="Barry K."/>
            <person name="Bills G."/>
            <person name="Bluhm B."/>
            <person name="Cannon C."/>
            <person name="Castanera R."/>
            <person name="Culley D."/>
            <person name="Daum C."/>
            <person name="Ezra D."/>
            <person name="Gonzalez J."/>
            <person name="Henrissat B."/>
            <person name="Kuo A."/>
            <person name="Liang C."/>
            <person name="Lipzen A."/>
            <person name="Lutzoni F."/>
            <person name="Magnuson J."/>
            <person name="Mondo S."/>
            <person name="Nolan M."/>
            <person name="Ohm R."/>
            <person name="Pangilinan J."/>
            <person name="Park H.-J."/>
            <person name="Ramirez L."/>
            <person name="Alfaro M."/>
            <person name="Sun H."/>
            <person name="Tritt A."/>
            <person name="Yoshinaga Y."/>
            <person name="Zwiers L.-H."/>
            <person name="Turgeon B."/>
            <person name="Goodwin S."/>
            <person name="Spatafora J."/>
            <person name="Crous P."/>
            <person name="Grigoriev I."/>
        </authorList>
    </citation>
    <scope>NUCLEOTIDE SEQUENCE</scope>
    <source>
        <strain evidence="2">CBS 113979</strain>
    </source>
</reference>
<evidence type="ECO:0000313" key="3">
    <source>
        <dbReference type="Proteomes" id="UP000800041"/>
    </source>
</evidence>
<gene>
    <name evidence="2" type="ORF">K402DRAFT_105538</name>
</gene>
<keyword evidence="3" id="KW-1185">Reference proteome</keyword>